<dbReference type="InterPro" id="IPR011707">
    <property type="entry name" value="Cu-oxidase-like_N"/>
</dbReference>
<name>A0A0C3E7J7_9AGAM</name>
<feature type="domain" description="Plastocyanin-like" evidence="9">
    <location>
        <begin position="384"/>
        <end position="513"/>
    </location>
</feature>
<evidence type="ECO:0000256" key="7">
    <source>
        <dbReference type="SAM" id="SignalP"/>
    </source>
</evidence>
<keyword evidence="6" id="KW-0325">Glycoprotein</keyword>
<feature type="domain" description="Plastocyanin-like" evidence="10">
    <location>
        <begin position="50"/>
        <end position="167"/>
    </location>
</feature>
<dbReference type="Pfam" id="PF07731">
    <property type="entry name" value="Cu-oxidase_2"/>
    <property type="match status" value="1"/>
</dbReference>
<comment type="similarity">
    <text evidence="1">Belongs to the multicopper oxidase family.</text>
</comment>
<feature type="domain" description="Plastocyanin-like" evidence="8">
    <location>
        <begin position="179"/>
        <end position="321"/>
    </location>
</feature>
<dbReference type="InterPro" id="IPR033138">
    <property type="entry name" value="Cu_oxidase_CS"/>
</dbReference>
<reference evidence="11 12" key="1">
    <citation type="submission" date="2014-04" db="EMBL/GenBank/DDBJ databases">
        <authorList>
            <consortium name="DOE Joint Genome Institute"/>
            <person name="Kuo A."/>
            <person name="Kohler A."/>
            <person name="Nagy L.G."/>
            <person name="Floudas D."/>
            <person name="Copeland A."/>
            <person name="Barry K.W."/>
            <person name="Cichocki N."/>
            <person name="Veneault-Fourrey C."/>
            <person name="LaButti K."/>
            <person name="Lindquist E.A."/>
            <person name="Lipzen A."/>
            <person name="Lundell T."/>
            <person name="Morin E."/>
            <person name="Murat C."/>
            <person name="Sun H."/>
            <person name="Tunlid A."/>
            <person name="Henrissat B."/>
            <person name="Grigoriev I.V."/>
            <person name="Hibbett D.S."/>
            <person name="Martin F."/>
            <person name="Nordberg H.P."/>
            <person name="Cantor M.N."/>
            <person name="Hua S.X."/>
        </authorList>
    </citation>
    <scope>NUCLEOTIDE SEQUENCE [LARGE SCALE GENOMIC DNA]</scope>
    <source>
        <strain evidence="11 12">Foug A</strain>
    </source>
</reference>
<keyword evidence="5" id="KW-1015">Disulfide bond</keyword>
<feature type="signal peptide" evidence="7">
    <location>
        <begin position="1"/>
        <end position="16"/>
    </location>
</feature>
<evidence type="ECO:0000256" key="5">
    <source>
        <dbReference type="ARBA" id="ARBA00023157"/>
    </source>
</evidence>
<evidence type="ECO:0000256" key="2">
    <source>
        <dbReference type="ARBA" id="ARBA00022723"/>
    </source>
</evidence>
<dbReference type="GO" id="GO:0016491">
    <property type="term" value="F:oxidoreductase activity"/>
    <property type="evidence" value="ECO:0007669"/>
    <property type="project" value="UniProtKB-KW"/>
</dbReference>
<proteinExistence type="inferred from homology"/>
<keyword evidence="7" id="KW-0732">Signal</keyword>
<dbReference type="Pfam" id="PF00394">
    <property type="entry name" value="Cu-oxidase"/>
    <property type="match status" value="1"/>
</dbReference>
<dbReference type="STRING" id="1036808.A0A0C3E7J7"/>
<dbReference type="PANTHER" id="PTHR11709:SF511">
    <property type="entry name" value="LACCASE"/>
    <property type="match status" value="1"/>
</dbReference>
<dbReference type="InterPro" id="IPR011706">
    <property type="entry name" value="Cu-oxidase_C"/>
</dbReference>
<dbReference type="EMBL" id="KN822028">
    <property type="protein sequence ID" value="KIM64409.1"/>
    <property type="molecule type" value="Genomic_DNA"/>
</dbReference>
<evidence type="ECO:0000259" key="10">
    <source>
        <dbReference type="Pfam" id="PF07732"/>
    </source>
</evidence>
<organism evidence="11 12">
    <name type="scientific">Scleroderma citrinum Foug A</name>
    <dbReference type="NCBI Taxonomy" id="1036808"/>
    <lineage>
        <taxon>Eukaryota</taxon>
        <taxon>Fungi</taxon>
        <taxon>Dikarya</taxon>
        <taxon>Basidiomycota</taxon>
        <taxon>Agaricomycotina</taxon>
        <taxon>Agaricomycetes</taxon>
        <taxon>Agaricomycetidae</taxon>
        <taxon>Boletales</taxon>
        <taxon>Sclerodermatineae</taxon>
        <taxon>Sclerodermataceae</taxon>
        <taxon>Scleroderma</taxon>
    </lineage>
</organism>
<dbReference type="GO" id="GO:0005507">
    <property type="term" value="F:copper ion binding"/>
    <property type="evidence" value="ECO:0007669"/>
    <property type="project" value="InterPro"/>
</dbReference>
<accession>A0A0C3E7J7</accession>
<dbReference type="InterPro" id="IPR001117">
    <property type="entry name" value="Cu-oxidase_2nd"/>
</dbReference>
<dbReference type="FunFam" id="2.60.40.420:FF:000045">
    <property type="entry name" value="Laccase 2"/>
    <property type="match status" value="1"/>
</dbReference>
<reference evidence="12" key="2">
    <citation type="submission" date="2015-01" db="EMBL/GenBank/DDBJ databases">
        <title>Evolutionary Origins and Diversification of the Mycorrhizal Mutualists.</title>
        <authorList>
            <consortium name="DOE Joint Genome Institute"/>
            <consortium name="Mycorrhizal Genomics Consortium"/>
            <person name="Kohler A."/>
            <person name="Kuo A."/>
            <person name="Nagy L.G."/>
            <person name="Floudas D."/>
            <person name="Copeland A."/>
            <person name="Barry K.W."/>
            <person name="Cichocki N."/>
            <person name="Veneault-Fourrey C."/>
            <person name="LaButti K."/>
            <person name="Lindquist E.A."/>
            <person name="Lipzen A."/>
            <person name="Lundell T."/>
            <person name="Morin E."/>
            <person name="Murat C."/>
            <person name="Riley R."/>
            <person name="Ohm R."/>
            <person name="Sun H."/>
            <person name="Tunlid A."/>
            <person name="Henrissat B."/>
            <person name="Grigoriev I.V."/>
            <person name="Hibbett D.S."/>
            <person name="Martin F."/>
        </authorList>
    </citation>
    <scope>NUCLEOTIDE SEQUENCE [LARGE SCALE GENOMIC DNA]</scope>
    <source>
        <strain evidence="12">Foug A</strain>
    </source>
</reference>
<dbReference type="AlphaFoldDB" id="A0A0C3E7J7"/>
<evidence type="ECO:0000256" key="4">
    <source>
        <dbReference type="ARBA" id="ARBA00023008"/>
    </source>
</evidence>
<keyword evidence="4" id="KW-0186">Copper</keyword>
<evidence type="ECO:0000313" key="11">
    <source>
        <dbReference type="EMBL" id="KIM64409.1"/>
    </source>
</evidence>
<dbReference type="InParanoid" id="A0A0C3E7J7"/>
<dbReference type="CDD" id="cd13903">
    <property type="entry name" value="CuRO_3_Tv-LCC_like"/>
    <property type="match status" value="1"/>
</dbReference>
<evidence type="ECO:0000259" key="9">
    <source>
        <dbReference type="Pfam" id="PF07731"/>
    </source>
</evidence>
<evidence type="ECO:0000256" key="3">
    <source>
        <dbReference type="ARBA" id="ARBA00023002"/>
    </source>
</evidence>
<evidence type="ECO:0000256" key="1">
    <source>
        <dbReference type="ARBA" id="ARBA00010609"/>
    </source>
</evidence>
<keyword evidence="3" id="KW-0560">Oxidoreductase</keyword>
<keyword evidence="2" id="KW-0479">Metal-binding</keyword>
<dbReference type="InterPro" id="IPR045087">
    <property type="entry name" value="Cu-oxidase_fam"/>
</dbReference>
<evidence type="ECO:0000256" key="6">
    <source>
        <dbReference type="ARBA" id="ARBA00023180"/>
    </source>
</evidence>
<dbReference type="PROSITE" id="PS00079">
    <property type="entry name" value="MULTICOPPER_OXIDASE1"/>
    <property type="match status" value="1"/>
</dbReference>
<evidence type="ECO:0000313" key="12">
    <source>
        <dbReference type="Proteomes" id="UP000053989"/>
    </source>
</evidence>
<dbReference type="OrthoDB" id="2121828at2759"/>
<dbReference type="Proteomes" id="UP000053989">
    <property type="component" value="Unassembled WGS sequence"/>
</dbReference>
<dbReference type="HOGENOM" id="CLU_006504_2_1_1"/>
<feature type="chain" id="PRO_5002163794" evidence="7">
    <location>
        <begin position="17"/>
        <end position="538"/>
    </location>
</feature>
<sequence>MRTLAGLFIAIASTHSFAVTATVVGPQNRRAPAKAANVLGPVADLEIVNKVVSPDGFPRPGVLAGGTFPGPLIQANKGDEFRINVINLLHDTSMNTSTSIHWHGIQQHQSNWADGVAFVTQCPIPPNASFLYKFSVPDQAGTFWYHSHLSTQYCDGLRGPLVVYDPHDPLIHMYDVDDESTVIVLSDWYHLPSPRIYTPPFTPDSTLINGLGRYSGGPMSPLAIINVEQGKRYRFRVIGASCDPWFNFTIDEHKITIIEVDGIEIIPVLVDSLAVFAGQRYSVVVTADRLVNNYWIRALSDLRNQTFNGGQSSAILRYRGAPDGDPTTEPGPYVLPFDEGALQPLFGAGAPGMPEPGKADVNINLVPGFDIALREFTLNNISFVEPPLPILLQILSGKRHPSQLLPSGSIYELPSNKTIEVSIPATDLSQGGALGAPHPLHLHGHTFDVVRVSGSNSYNFVNPVRRDTVSIGTQAQNDNVTIRFVTNNPGPWFFHCHIDWHLRMGFAVVMAESISQIVAKEAQVAPGELPIFPHVQDV</sequence>
<dbReference type="Pfam" id="PF07732">
    <property type="entry name" value="Cu-oxidase_3"/>
    <property type="match status" value="1"/>
</dbReference>
<dbReference type="InterPro" id="IPR008972">
    <property type="entry name" value="Cupredoxin"/>
</dbReference>
<gene>
    <name evidence="11" type="ORF">SCLCIDRAFT_23434</name>
</gene>
<keyword evidence="12" id="KW-1185">Reference proteome</keyword>
<dbReference type="Gene3D" id="2.60.40.420">
    <property type="entry name" value="Cupredoxins - blue copper proteins"/>
    <property type="match status" value="3"/>
</dbReference>
<dbReference type="SUPFAM" id="SSF49503">
    <property type="entry name" value="Cupredoxins"/>
    <property type="match status" value="3"/>
</dbReference>
<dbReference type="CDD" id="cd13856">
    <property type="entry name" value="CuRO_1_Tv-LCC_like"/>
    <property type="match status" value="1"/>
</dbReference>
<protein>
    <submittedName>
        <fullName evidence="11">Laccase</fullName>
    </submittedName>
</protein>
<dbReference type="PANTHER" id="PTHR11709">
    <property type="entry name" value="MULTI-COPPER OXIDASE"/>
    <property type="match status" value="1"/>
</dbReference>
<evidence type="ECO:0000259" key="8">
    <source>
        <dbReference type="Pfam" id="PF00394"/>
    </source>
</evidence>